<organism evidence="1 2">
    <name type="scientific">Burkholderia ubonensis</name>
    <dbReference type="NCBI Taxonomy" id="101571"/>
    <lineage>
        <taxon>Bacteria</taxon>
        <taxon>Pseudomonadati</taxon>
        <taxon>Pseudomonadota</taxon>
        <taxon>Betaproteobacteria</taxon>
        <taxon>Burkholderiales</taxon>
        <taxon>Burkholderiaceae</taxon>
        <taxon>Burkholderia</taxon>
        <taxon>Burkholderia cepacia complex</taxon>
    </lineage>
</organism>
<dbReference type="AlphaFoldDB" id="A0AA40UV52"/>
<sequence length="231" mass="25842">MSLPDLSQAVETAFANVVESGAIEKAIEANLEATITSILKDQLKSYGDFGKQLTEKVNAAMQIDLDRMDLPTYGHFIEKVIARAVDAQLQGDVAKKIEAHMTALLADAPQEMTLEQIVADFKVHVKDRAYGGDVDHSISLHVTQTGYGYWHIAMDKDSGTDEYRCSFRIGINDAGEIYSLRIADEDVNKELFIRPAKGFERNLYRMFVSGTKIKIEPDTTAYDFDLSMYED</sequence>
<name>A0AA40UV52_9BURK</name>
<evidence type="ECO:0000313" key="1">
    <source>
        <dbReference type="EMBL" id="KWZ53321.1"/>
    </source>
</evidence>
<reference evidence="1 2" key="1">
    <citation type="submission" date="2015-11" db="EMBL/GenBank/DDBJ databases">
        <authorList>
            <person name="Sahl J."/>
            <person name="Wagner D."/>
            <person name="Keim P."/>
        </authorList>
    </citation>
    <scope>NUCLEOTIDE SEQUENCE [LARGE SCALE GENOMIC DNA]</scope>
    <source>
        <strain evidence="1 2">MSMB1157</strain>
    </source>
</reference>
<accession>A0AA40UV52</accession>
<gene>
    <name evidence="1" type="ORF">WK57_30500</name>
</gene>
<proteinExistence type="predicted"/>
<protein>
    <recommendedName>
        <fullName evidence="3">Gp42</fullName>
    </recommendedName>
</protein>
<dbReference type="EMBL" id="LNJU01000005">
    <property type="protein sequence ID" value="KWZ53321.1"/>
    <property type="molecule type" value="Genomic_DNA"/>
</dbReference>
<evidence type="ECO:0000313" key="2">
    <source>
        <dbReference type="Proteomes" id="UP000070119"/>
    </source>
</evidence>
<dbReference type="Proteomes" id="UP000070119">
    <property type="component" value="Chromosome 2"/>
</dbReference>
<evidence type="ECO:0008006" key="3">
    <source>
        <dbReference type="Google" id="ProtNLM"/>
    </source>
</evidence>
<dbReference type="RefSeq" id="WP_060969616.1">
    <property type="nucleotide sequence ID" value="NZ_CM003772.1"/>
</dbReference>
<comment type="caution">
    <text evidence="1">The sequence shown here is derived from an EMBL/GenBank/DDBJ whole genome shotgun (WGS) entry which is preliminary data.</text>
</comment>